<gene>
    <name evidence="1" type="ORF">DR864_01375</name>
</gene>
<dbReference type="Pfam" id="PF00702">
    <property type="entry name" value="Hydrolase"/>
    <property type="match status" value="1"/>
</dbReference>
<proteinExistence type="predicted"/>
<dbReference type="PANTHER" id="PTHR43434">
    <property type="entry name" value="PHOSPHOGLYCOLATE PHOSPHATASE"/>
    <property type="match status" value="1"/>
</dbReference>
<dbReference type="KEGG" id="run:DR864_01375"/>
<evidence type="ECO:0000313" key="1">
    <source>
        <dbReference type="EMBL" id="AXE16471.1"/>
    </source>
</evidence>
<dbReference type="InterPro" id="IPR023198">
    <property type="entry name" value="PGP-like_dom2"/>
</dbReference>
<name>A0A344TCV0_9BACT</name>
<protein>
    <submittedName>
        <fullName evidence="1">Phosphatase</fullName>
    </submittedName>
</protein>
<dbReference type="SUPFAM" id="SSF56784">
    <property type="entry name" value="HAD-like"/>
    <property type="match status" value="1"/>
</dbReference>
<accession>A0A344TCV0</accession>
<dbReference type="InterPro" id="IPR036412">
    <property type="entry name" value="HAD-like_sf"/>
</dbReference>
<dbReference type="Proteomes" id="UP000251993">
    <property type="component" value="Chromosome"/>
</dbReference>
<reference evidence="1 2" key="1">
    <citation type="submission" date="2018-07" db="EMBL/GenBank/DDBJ databases">
        <title>Genome sequencing of Runella.</title>
        <authorList>
            <person name="Baek M.-G."/>
            <person name="Yi H."/>
        </authorList>
    </citation>
    <scope>NUCLEOTIDE SEQUENCE [LARGE SCALE GENOMIC DNA]</scope>
    <source>
        <strain evidence="1 2">HYN0085</strain>
    </source>
</reference>
<dbReference type="GO" id="GO:0008967">
    <property type="term" value="F:phosphoglycolate phosphatase activity"/>
    <property type="evidence" value="ECO:0007669"/>
    <property type="project" value="TreeGrafter"/>
</dbReference>
<dbReference type="OrthoDB" id="5504491at2"/>
<evidence type="ECO:0000313" key="2">
    <source>
        <dbReference type="Proteomes" id="UP000251993"/>
    </source>
</evidence>
<dbReference type="EMBL" id="CP030850">
    <property type="protein sequence ID" value="AXE16471.1"/>
    <property type="molecule type" value="Genomic_DNA"/>
</dbReference>
<dbReference type="InterPro" id="IPR050155">
    <property type="entry name" value="HAD-like_hydrolase_sf"/>
</dbReference>
<dbReference type="Gene3D" id="1.10.150.240">
    <property type="entry name" value="Putative phosphatase, domain 2"/>
    <property type="match status" value="1"/>
</dbReference>
<dbReference type="GO" id="GO:0006281">
    <property type="term" value="P:DNA repair"/>
    <property type="evidence" value="ECO:0007669"/>
    <property type="project" value="TreeGrafter"/>
</dbReference>
<dbReference type="SFLD" id="SFLDG01129">
    <property type="entry name" value="C1.5:_HAD__Beta-PGM__Phosphata"/>
    <property type="match status" value="1"/>
</dbReference>
<organism evidence="1 2">
    <name type="scientific">Runella rosea</name>
    <dbReference type="NCBI Taxonomy" id="2259595"/>
    <lineage>
        <taxon>Bacteria</taxon>
        <taxon>Pseudomonadati</taxon>
        <taxon>Bacteroidota</taxon>
        <taxon>Cytophagia</taxon>
        <taxon>Cytophagales</taxon>
        <taxon>Spirosomataceae</taxon>
        <taxon>Runella</taxon>
    </lineage>
</organism>
<dbReference type="SFLD" id="SFLDS00003">
    <property type="entry name" value="Haloacid_Dehalogenase"/>
    <property type="match status" value="1"/>
</dbReference>
<dbReference type="GO" id="GO:0005829">
    <property type="term" value="C:cytosol"/>
    <property type="evidence" value="ECO:0007669"/>
    <property type="project" value="TreeGrafter"/>
</dbReference>
<dbReference type="InterPro" id="IPR023214">
    <property type="entry name" value="HAD_sf"/>
</dbReference>
<dbReference type="RefSeq" id="WP_114065258.1">
    <property type="nucleotide sequence ID" value="NZ_CP030850.1"/>
</dbReference>
<dbReference type="PANTHER" id="PTHR43434:SF19">
    <property type="entry name" value="PHOSPHONOACETALDEHYDE HYDROLASE"/>
    <property type="match status" value="1"/>
</dbReference>
<keyword evidence="2" id="KW-1185">Reference proteome</keyword>
<dbReference type="Gene3D" id="3.40.50.1000">
    <property type="entry name" value="HAD superfamily/HAD-like"/>
    <property type="match status" value="1"/>
</dbReference>
<sequence>MEQQQIKLVVLDMAGTTVADQHEVEACFAKAARMSGLEASDEAILAAQGLSKRYVFQLFWRAQLGESHPDVETQVDKSYAIFKEVLEAHYQTQPVFPTDGCLKLFSYLKQNNIKIALTTGFYRVVTDIILGRLGWLEGLDENRIGNDDSIIQASIASDEVEHGRPAPLMIQKAMRLLGVTDPKHVINAGDTPSDLQSGNAAGVLLNLGVTNGTHTVEQLIGHPHDALIGSIDEIINLIEGIKQGRPSGKTADAYSF</sequence>
<dbReference type="AlphaFoldDB" id="A0A344TCV0"/>